<feature type="binding site" evidence="4">
    <location>
        <position position="160"/>
    </location>
    <ligand>
        <name>Mn(2+)</name>
        <dbReference type="ChEBI" id="CHEBI:29035"/>
        <label>1</label>
    </ligand>
</feature>
<dbReference type="EC" id="3.5.3.11" evidence="7"/>
<dbReference type="InterPro" id="IPR023696">
    <property type="entry name" value="Ureohydrolase_dom_sf"/>
</dbReference>
<dbReference type="InterPro" id="IPR005925">
    <property type="entry name" value="Agmatinase-rel"/>
</dbReference>
<evidence type="ECO:0000256" key="4">
    <source>
        <dbReference type="PIRSR" id="PIRSR036979-1"/>
    </source>
</evidence>
<dbReference type="PROSITE" id="PS51409">
    <property type="entry name" value="ARGINASE_2"/>
    <property type="match status" value="1"/>
</dbReference>
<feature type="binding site" evidence="4">
    <location>
        <position position="162"/>
    </location>
    <ligand>
        <name>Mn(2+)</name>
        <dbReference type="ChEBI" id="CHEBI:29035"/>
        <label>1</label>
    </ligand>
</feature>
<dbReference type="GO" id="GO:0008783">
    <property type="term" value="F:agmatinase activity"/>
    <property type="evidence" value="ECO:0007669"/>
    <property type="project" value="UniProtKB-EC"/>
</dbReference>
<comment type="similarity">
    <text evidence="1">Belongs to the arginase family. Agmatinase subfamily.</text>
</comment>
<dbReference type="PANTHER" id="PTHR11358">
    <property type="entry name" value="ARGINASE/AGMATINASE"/>
    <property type="match status" value="1"/>
</dbReference>
<evidence type="ECO:0000313" key="8">
    <source>
        <dbReference type="Proteomes" id="UP000287447"/>
    </source>
</evidence>
<organism evidence="7 8">
    <name type="scientific">Hwanghaeella grinnelliae</name>
    <dbReference type="NCBI Taxonomy" id="2500179"/>
    <lineage>
        <taxon>Bacteria</taxon>
        <taxon>Pseudomonadati</taxon>
        <taxon>Pseudomonadota</taxon>
        <taxon>Alphaproteobacteria</taxon>
        <taxon>Rhodospirillales</taxon>
        <taxon>Rhodospirillaceae</taxon>
        <taxon>Hwanghaeella</taxon>
    </lineage>
</organism>
<reference evidence="8" key="1">
    <citation type="submission" date="2019-01" db="EMBL/GenBank/DDBJ databases">
        <title>Gri0909 isolated from a small marine red alga.</title>
        <authorList>
            <person name="Kim J."/>
            <person name="Jeong S.E."/>
            <person name="Jeon C.O."/>
        </authorList>
    </citation>
    <scope>NUCLEOTIDE SEQUENCE [LARGE SCALE GENOMIC DNA]</scope>
    <source>
        <strain evidence="8">Gri0909</strain>
    </source>
</reference>
<accession>A0A3S2Y4Y5</accession>
<dbReference type="Proteomes" id="UP000287447">
    <property type="component" value="Unassembled WGS sequence"/>
</dbReference>
<comment type="cofactor">
    <cofactor evidence="4">
        <name>Mn(2+)</name>
        <dbReference type="ChEBI" id="CHEBI:29035"/>
    </cofactor>
    <text evidence="4">Binds 2 manganese ions per subunit.</text>
</comment>
<dbReference type="Gene3D" id="3.40.800.10">
    <property type="entry name" value="Ureohydrolase domain"/>
    <property type="match status" value="1"/>
</dbReference>
<dbReference type="PROSITE" id="PS01053">
    <property type="entry name" value="ARGINASE_1"/>
    <property type="match status" value="1"/>
</dbReference>
<keyword evidence="8" id="KW-1185">Reference proteome</keyword>
<dbReference type="GO" id="GO:0033389">
    <property type="term" value="P:putrescine biosynthetic process from arginine, via agmatine"/>
    <property type="evidence" value="ECO:0007669"/>
    <property type="project" value="TreeGrafter"/>
</dbReference>
<dbReference type="CDD" id="cd11592">
    <property type="entry name" value="Agmatinase_PAH"/>
    <property type="match status" value="1"/>
</dbReference>
<evidence type="ECO:0000256" key="6">
    <source>
        <dbReference type="SAM" id="MobiDB-lite"/>
    </source>
</evidence>
<dbReference type="PIRSF" id="PIRSF036979">
    <property type="entry name" value="Arginase"/>
    <property type="match status" value="1"/>
</dbReference>
<feature type="binding site" evidence="4">
    <location>
        <position position="242"/>
    </location>
    <ligand>
        <name>Mn(2+)</name>
        <dbReference type="ChEBI" id="CHEBI:29035"/>
        <label>1</label>
    </ligand>
</feature>
<feature type="compositionally biased region" description="Basic and acidic residues" evidence="6">
    <location>
        <begin position="7"/>
        <end position="21"/>
    </location>
</feature>
<dbReference type="PANTHER" id="PTHR11358:SF26">
    <property type="entry name" value="GUANIDINO ACID HYDROLASE, MITOCHONDRIAL"/>
    <property type="match status" value="1"/>
</dbReference>
<protein>
    <submittedName>
        <fullName evidence="7">Agmatinase</fullName>
        <ecNumber evidence="7">3.5.3.11</ecNumber>
    </submittedName>
</protein>
<proteinExistence type="inferred from homology"/>
<evidence type="ECO:0000256" key="2">
    <source>
        <dbReference type="ARBA" id="ARBA00022723"/>
    </source>
</evidence>
<dbReference type="PRINTS" id="PR00116">
    <property type="entry name" value="ARGINASE"/>
</dbReference>
<dbReference type="Pfam" id="PF00491">
    <property type="entry name" value="Arginase"/>
    <property type="match status" value="1"/>
</dbReference>
<evidence type="ECO:0000256" key="3">
    <source>
        <dbReference type="ARBA" id="ARBA00022801"/>
    </source>
</evidence>
<keyword evidence="2 4" id="KW-0479">Metal-binding</keyword>
<dbReference type="InterPro" id="IPR006035">
    <property type="entry name" value="Ureohydrolase"/>
</dbReference>
<dbReference type="NCBIfam" id="NF002564">
    <property type="entry name" value="PRK02190.1"/>
    <property type="match status" value="1"/>
</dbReference>
<evidence type="ECO:0000256" key="1">
    <source>
        <dbReference type="ARBA" id="ARBA00009227"/>
    </source>
</evidence>
<dbReference type="RefSeq" id="WP_127764032.1">
    <property type="nucleotide sequence ID" value="NZ_SADE01000001.1"/>
</dbReference>
<evidence type="ECO:0000256" key="5">
    <source>
        <dbReference type="RuleBase" id="RU003684"/>
    </source>
</evidence>
<feature type="binding site" evidence="4">
    <location>
        <position position="164"/>
    </location>
    <ligand>
        <name>Mn(2+)</name>
        <dbReference type="ChEBI" id="CHEBI:29035"/>
        <label>1</label>
    </ligand>
</feature>
<feature type="binding site" evidence="4">
    <location>
        <position position="137"/>
    </location>
    <ligand>
        <name>Mn(2+)</name>
        <dbReference type="ChEBI" id="CHEBI:29035"/>
        <label>1</label>
    </ligand>
</feature>
<dbReference type="InterPro" id="IPR020855">
    <property type="entry name" value="Ureohydrolase_Mn_BS"/>
</dbReference>
<feature type="binding site" evidence="4">
    <location>
        <position position="244"/>
    </location>
    <ligand>
        <name>Mn(2+)</name>
        <dbReference type="ChEBI" id="CHEBI:29035"/>
        <label>1</label>
    </ligand>
</feature>
<dbReference type="NCBIfam" id="TIGR01230">
    <property type="entry name" value="agmatinase"/>
    <property type="match status" value="1"/>
</dbReference>
<dbReference type="GO" id="GO:0046872">
    <property type="term" value="F:metal ion binding"/>
    <property type="evidence" value="ECO:0007669"/>
    <property type="project" value="UniProtKB-KW"/>
</dbReference>
<gene>
    <name evidence="7" type="primary">speB</name>
    <name evidence="7" type="ORF">EOI86_05120</name>
</gene>
<keyword evidence="4" id="KW-0464">Manganese</keyword>
<keyword evidence="3 5" id="KW-0378">Hydrolase</keyword>
<comment type="caution">
    <text evidence="7">The sequence shown here is derived from an EMBL/GenBank/DDBJ whole genome shotgun (WGS) entry which is preliminary data.</text>
</comment>
<dbReference type="SUPFAM" id="SSF52768">
    <property type="entry name" value="Arginase/deacetylase"/>
    <property type="match status" value="1"/>
</dbReference>
<feature type="region of interest" description="Disordered" evidence="6">
    <location>
        <begin position="1"/>
        <end position="21"/>
    </location>
</feature>
<evidence type="ECO:0000313" key="7">
    <source>
        <dbReference type="EMBL" id="RVU38659.1"/>
    </source>
</evidence>
<name>A0A3S2Y4Y5_9PROT</name>
<dbReference type="EMBL" id="SADE01000001">
    <property type="protein sequence ID" value="RVU38659.1"/>
    <property type="molecule type" value="Genomic_DNA"/>
</dbReference>
<dbReference type="OrthoDB" id="9788689at2"/>
<dbReference type="AlphaFoldDB" id="A0A3S2Y4Y5"/>
<sequence>MTGSSEQKGDQGFRKTDPYGRWRESTYSGTLSFLRRPYTRELEGIDVAVTGIPFDLATTYRPGTRLGPRGVRAGSVQLSELLAFPFNFDPFDHLAVVDYGDCFLEVGYPEKMPAIITAHIREIMDGGAKPLSIGGDHFITLPILEAIVEKHGPIGLVHFDAHPDTWDDDGSELNHGTMFTRAVAKGLVDPARSVQIGIRTITDDDRGITILDAPFVHNNGPEAVIERTLEIVGSGKAYLTFDIDCLDPASAPGTGTPVAGGLSSAQALEIVRGLGSIDWTGMDIVEVAPPYDHAEITSIAAATIAHDWICLEALRKKAAS</sequence>